<gene>
    <name evidence="2" type="ORF">B296_00028467</name>
</gene>
<comment type="caution">
    <text evidence="2">The sequence shown here is derived from an EMBL/GenBank/DDBJ whole genome shotgun (WGS) entry which is preliminary data.</text>
</comment>
<feature type="region of interest" description="Disordered" evidence="1">
    <location>
        <begin position="1"/>
        <end position="23"/>
    </location>
</feature>
<feature type="compositionally biased region" description="Gly residues" evidence="1">
    <location>
        <begin position="75"/>
        <end position="84"/>
    </location>
</feature>
<organism evidence="2 3">
    <name type="scientific">Ensete ventricosum</name>
    <name type="common">Abyssinian banana</name>
    <name type="synonym">Musa ensete</name>
    <dbReference type="NCBI Taxonomy" id="4639"/>
    <lineage>
        <taxon>Eukaryota</taxon>
        <taxon>Viridiplantae</taxon>
        <taxon>Streptophyta</taxon>
        <taxon>Embryophyta</taxon>
        <taxon>Tracheophyta</taxon>
        <taxon>Spermatophyta</taxon>
        <taxon>Magnoliopsida</taxon>
        <taxon>Liliopsida</taxon>
        <taxon>Zingiberales</taxon>
        <taxon>Musaceae</taxon>
        <taxon>Ensete</taxon>
    </lineage>
</organism>
<reference evidence="2 3" key="1">
    <citation type="journal article" date="2014" name="Agronomy (Basel)">
        <title>A Draft Genome Sequence for Ensete ventricosum, the Drought-Tolerant Tree Against Hunger.</title>
        <authorList>
            <person name="Harrison J."/>
            <person name="Moore K.A."/>
            <person name="Paszkiewicz K."/>
            <person name="Jones T."/>
            <person name="Grant M."/>
            <person name="Ambacheew D."/>
            <person name="Muzemil S."/>
            <person name="Studholme D.J."/>
        </authorList>
    </citation>
    <scope>NUCLEOTIDE SEQUENCE [LARGE SCALE GENOMIC DNA]</scope>
</reference>
<protein>
    <submittedName>
        <fullName evidence="2">Uncharacterized protein</fullName>
    </submittedName>
</protein>
<name>A0A426YLY2_ENSVE</name>
<dbReference type="Proteomes" id="UP000287651">
    <property type="component" value="Unassembled WGS sequence"/>
</dbReference>
<evidence type="ECO:0000313" key="3">
    <source>
        <dbReference type="Proteomes" id="UP000287651"/>
    </source>
</evidence>
<evidence type="ECO:0000256" key="1">
    <source>
        <dbReference type="SAM" id="MobiDB-lite"/>
    </source>
</evidence>
<feature type="region of interest" description="Disordered" evidence="1">
    <location>
        <begin position="69"/>
        <end position="105"/>
    </location>
</feature>
<accession>A0A426YLY2</accession>
<sequence length="125" mass="13626">MPQRTEFSGRHNSSDTTQFKVNKCWNPSYPRNLPSSYRGSFAGLNATVRLAGDGDSGGENMKFDTVKWGKYSKKGGSGGRGRINGAGSQSLRQPRHHRSSSPSTLQLRSSLSSLPLLLLLLFALL</sequence>
<dbReference type="EMBL" id="AMZH03011512">
    <property type="protein sequence ID" value="RRT52736.1"/>
    <property type="molecule type" value="Genomic_DNA"/>
</dbReference>
<dbReference type="AlphaFoldDB" id="A0A426YLY2"/>
<evidence type="ECO:0000313" key="2">
    <source>
        <dbReference type="EMBL" id="RRT52736.1"/>
    </source>
</evidence>
<proteinExistence type="predicted"/>